<evidence type="ECO:0000313" key="2">
    <source>
        <dbReference type="EMBL" id="SUZ81448.1"/>
    </source>
</evidence>
<proteinExistence type="predicted"/>
<feature type="transmembrane region" description="Helical" evidence="1">
    <location>
        <begin position="262"/>
        <end position="288"/>
    </location>
</feature>
<feature type="transmembrane region" description="Helical" evidence="1">
    <location>
        <begin position="51"/>
        <end position="69"/>
    </location>
</feature>
<evidence type="ECO:0000256" key="1">
    <source>
        <dbReference type="SAM" id="Phobius"/>
    </source>
</evidence>
<protein>
    <submittedName>
        <fullName evidence="2">Uncharacterized protein</fullName>
    </submittedName>
</protein>
<reference evidence="2" key="1">
    <citation type="submission" date="2018-05" db="EMBL/GenBank/DDBJ databases">
        <authorList>
            <person name="Lanie J.A."/>
            <person name="Ng W.-L."/>
            <person name="Kazmierczak K.M."/>
            <person name="Andrzejewski T.M."/>
            <person name="Davidsen T.M."/>
            <person name="Wayne K.J."/>
            <person name="Tettelin H."/>
            <person name="Glass J.I."/>
            <person name="Rusch D."/>
            <person name="Podicherti R."/>
            <person name="Tsui H.-C.T."/>
            <person name="Winkler M.E."/>
        </authorList>
    </citation>
    <scope>NUCLEOTIDE SEQUENCE</scope>
</reference>
<organism evidence="2">
    <name type="scientific">marine metagenome</name>
    <dbReference type="NCBI Taxonomy" id="408172"/>
    <lineage>
        <taxon>unclassified sequences</taxon>
        <taxon>metagenomes</taxon>
        <taxon>ecological metagenomes</taxon>
    </lineage>
</organism>
<name>A0A381QRV9_9ZZZZ</name>
<gene>
    <name evidence="2" type="ORF">METZ01_LOCUS34302</name>
</gene>
<feature type="transmembrane region" description="Helical" evidence="1">
    <location>
        <begin position="12"/>
        <end position="31"/>
    </location>
</feature>
<feature type="transmembrane region" description="Helical" evidence="1">
    <location>
        <begin position="229"/>
        <end position="250"/>
    </location>
</feature>
<keyword evidence="1" id="KW-0472">Membrane</keyword>
<dbReference type="EMBL" id="UINC01001468">
    <property type="protein sequence ID" value="SUZ81448.1"/>
    <property type="molecule type" value="Genomic_DNA"/>
</dbReference>
<keyword evidence="1" id="KW-0812">Transmembrane</keyword>
<keyword evidence="1" id="KW-1133">Transmembrane helix</keyword>
<dbReference type="AlphaFoldDB" id="A0A381QRV9"/>
<feature type="transmembrane region" description="Helical" evidence="1">
    <location>
        <begin position="95"/>
        <end position="114"/>
    </location>
</feature>
<feature type="transmembrane region" description="Helical" evidence="1">
    <location>
        <begin position="189"/>
        <end position="209"/>
    </location>
</feature>
<accession>A0A381QRV9</accession>
<sequence>MRNKKKILKYTYLLTVFVFYIVIMLLNQFNIGTREKLNKFETSVIALFREASPLYVIIALLGVVILNGLGFRDIFGFTNFFIIVISKFLHNDTRIQIIISIIISGVFMALEKFIRYYYFSTEIQFLLSKPFEIILCCLKWIADHVFCCIKIDFSFFTTKYLILISDHNKHNVKYNIIYNFRNKLTKSRIFNKIITIILSVIWLTFSEWISPFKELILFVHNWSFTWNNILLLIFSEFFDIDNIIEIVLMIKSFDKGKILETRFLMIVIGIMFSVIGYIIFFIPTLYWIKNYYYKEIHEEERFF</sequence>